<gene>
    <name evidence="1" type="ORF">Tci_061803</name>
</gene>
<reference evidence="1" key="1">
    <citation type="journal article" date="2019" name="Sci. Rep.">
        <title>Draft genome of Tanacetum cinerariifolium, the natural source of mosquito coil.</title>
        <authorList>
            <person name="Yamashiro T."/>
            <person name="Shiraishi A."/>
            <person name="Satake H."/>
            <person name="Nakayama K."/>
        </authorList>
    </citation>
    <scope>NUCLEOTIDE SEQUENCE</scope>
</reference>
<comment type="caution">
    <text evidence="1">The sequence shown here is derived from an EMBL/GenBank/DDBJ whole genome shotgun (WGS) entry which is preliminary data.</text>
</comment>
<organism evidence="1">
    <name type="scientific">Tanacetum cinerariifolium</name>
    <name type="common">Dalmatian daisy</name>
    <name type="synonym">Chrysanthemum cinerariifolium</name>
    <dbReference type="NCBI Taxonomy" id="118510"/>
    <lineage>
        <taxon>Eukaryota</taxon>
        <taxon>Viridiplantae</taxon>
        <taxon>Streptophyta</taxon>
        <taxon>Embryophyta</taxon>
        <taxon>Tracheophyta</taxon>
        <taxon>Spermatophyta</taxon>
        <taxon>Magnoliopsida</taxon>
        <taxon>eudicotyledons</taxon>
        <taxon>Gunneridae</taxon>
        <taxon>Pentapetalae</taxon>
        <taxon>asterids</taxon>
        <taxon>campanulids</taxon>
        <taxon>Asterales</taxon>
        <taxon>Asteraceae</taxon>
        <taxon>Asteroideae</taxon>
        <taxon>Anthemideae</taxon>
        <taxon>Anthemidinae</taxon>
        <taxon>Tanacetum</taxon>
    </lineage>
</organism>
<sequence>MAERENCSPWQPPHAHKFHKVSFRSAKKSAFYLVGMMWKVEGFSSAFEVRHCYIELFAGYLLTRKEERASKLYNTWSGEKHIQLDESSRPNLMSDIT</sequence>
<dbReference type="EMBL" id="BKCJ010010046">
    <property type="protein sequence ID" value="GEU89825.1"/>
    <property type="molecule type" value="Genomic_DNA"/>
</dbReference>
<dbReference type="AlphaFoldDB" id="A0A6L2NYR6"/>
<accession>A0A6L2NYR6</accession>
<protein>
    <submittedName>
        <fullName evidence="1">Uncharacterized protein</fullName>
    </submittedName>
</protein>
<proteinExistence type="predicted"/>
<evidence type="ECO:0000313" key="1">
    <source>
        <dbReference type="EMBL" id="GEU89825.1"/>
    </source>
</evidence>
<name>A0A6L2NYR6_TANCI</name>